<feature type="compositionally biased region" description="Polar residues" evidence="1">
    <location>
        <begin position="103"/>
        <end position="120"/>
    </location>
</feature>
<reference evidence="2 3" key="1">
    <citation type="journal article" date="2017" name="Environ. Microbiol.">
        <title>Decay of the glycolytic pathway and adaptation to intranuclear parasitism within Enterocytozoonidae microsporidia.</title>
        <authorList>
            <person name="Wiredu Boakye D."/>
            <person name="Jaroenlak P."/>
            <person name="Prachumwat A."/>
            <person name="Williams T.A."/>
            <person name="Bateman K.S."/>
            <person name="Itsathitphaisarn O."/>
            <person name="Sritunyalucksana K."/>
            <person name="Paszkiewicz K.H."/>
            <person name="Moore K.A."/>
            <person name="Stentiford G.D."/>
            <person name="Williams B.A."/>
        </authorList>
    </citation>
    <scope>NUCLEOTIDE SEQUENCE [LARGE SCALE GENOMIC DNA]</scope>
    <source>
        <strain evidence="2 3">GB1</strain>
    </source>
</reference>
<gene>
    <name evidence="2" type="ORF">HERIO_2204</name>
</gene>
<evidence type="ECO:0000313" key="2">
    <source>
        <dbReference type="EMBL" id="ORD95803.1"/>
    </source>
</evidence>
<feature type="region of interest" description="Disordered" evidence="1">
    <location>
        <begin position="93"/>
        <end position="136"/>
    </location>
</feature>
<name>A0A1X0Q7S0_9MICR</name>
<feature type="region of interest" description="Disordered" evidence="1">
    <location>
        <begin position="30"/>
        <end position="75"/>
    </location>
</feature>
<feature type="compositionally biased region" description="Acidic residues" evidence="1">
    <location>
        <begin position="62"/>
        <end position="73"/>
    </location>
</feature>
<sequence>MMLLFLSIVKSSIEQNPIIDGNKLFSESNEKVSLDDSKQSTSSEICLQCENPQNNQPSKTSDDEEKNEYDENNQYEIPNENIYWEILDDENENLSNDKEDFNPSKTLKNQNTKIQFVTSENNVKDPKDNSSDKKSKIESLKKGKELLKKGFLNFIWCLSRIFY</sequence>
<feature type="compositionally biased region" description="Basic and acidic residues" evidence="1">
    <location>
        <begin position="122"/>
        <end position="136"/>
    </location>
</feature>
<dbReference type="VEuPathDB" id="MicrosporidiaDB:HERIO_2204"/>
<feature type="compositionally biased region" description="Polar residues" evidence="1">
    <location>
        <begin position="39"/>
        <end position="59"/>
    </location>
</feature>
<dbReference type="Proteomes" id="UP000192356">
    <property type="component" value="Unassembled WGS sequence"/>
</dbReference>
<evidence type="ECO:0000256" key="1">
    <source>
        <dbReference type="SAM" id="MobiDB-lite"/>
    </source>
</evidence>
<dbReference type="VEuPathDB" id="MicrosporidiaDB:A0H76_2728"/>
<comment type="caution">
    <text evidence="2">The sequence shown here is derived from an EMBL/GenBank/DDBJ whole genome shotgun (WGS) entry which is preliminary data.</text>
</comment>
<dbReference type="AlphaFoldDB" id="A0A1X0Q7S0"/>
<organism evidence="2 3">
    <name type="scientific">Hepatospora eriocheir</name>
    <dbReference type="NCBI Taxonomy" id="1081669"/>
    <lineage>
        <taxon>Eukaryota</taxon>
        <taxon>Fungi</taxon>
        <taxon>Fungi incertae sedis</taxon>
        <taxon>Microsporidia</taxon>
        <taxon>Hepatosporidae</taxon>
        <taxon>Hepatospora</taxon>
    </lineage>
</organism>
<evidence type="ECO:0000313" key="3">
    <source>
        <dbReference type="Proteomes" id="UP000192356"/>
    </source>
</evidence>
<accession>A0A1X0Q7S0</accession>
<protein>
    <submittedName>
        <fullName evidence="2">Uncharacterized protein</fullName>
    </submittedName>
</protein>
<dbReference type="EMBL" id="LVKB01000180">
    <property type="protein sequence ID" value="ORD95803.1"/>
    <property type="molecule type" value="Genomic_DNA"/>
</dbReference>
<proteinExistence type="predicted"/>
<keyword evidence="3" id="KW-1185">Reference proteome</keyword>